<dbReference type="InterPro" id="IPR051831">
    <property type="entry name" value="Bromodomain_contain_prot"/>
</dbReference>
<dbReference type="InterPro" id="IPR018359">
    <property type="entry name" value="Bromodomain_CS"/>
</dbReference>
<dbReference type="Gene3D" id="1.20.920.10">
    <property type="entry name" value="Bromodomain-like"/>
    <property type="match status" value="1"/>
</dbReference>
<dbReference type="PRINTS" id="PR00503">
    <property type="entry name" value="BROMODOMAIN"/>
</dbReference>
<protein>
    <submittedName>
        <fullName evidence="6">Uncharacterized protein isoform X1</fullName>
    </submittedName>
</protein>
<dbReference type="OrthoDB" id="1742084at2759"/>
<dbReference type="KEGG" id="soe:110777476"/>
<keyword evidence="5" id="KW-1185">Reference proteome</keyword>
<reference evidence="6" key="2">
    <citation type="submission" date="2025-08" db="UniProtKB">
        <authorList>
            <consortium name="RefSeq"/>
        </authorList>
    </citation>
    <scope>IDENTIFICATION</scope>
    <source>
        <tissue evidence="6">Leaf</tissue>
    </source>
</reference>
<dbReference type="PROSITE" id="PS50014">
    <property type="entry name" value="BROMODOMAIN_2"/>
    <property type="match status" value="1"/>
</dbReference>
<dbReference type="SUPFAM" id="SSF47370">
    <property type="entry name" value="Bromodomain"/>
    <property type="match status" value="1"/>
</dbReference>
<dbReference type="InterPro" id="IPR001487">
    <property type="entry name" value="Bromodomain"/>
</dbReference>
<dbReference type="RefSeq" id="XP_021837773.1">
    <property type="nucleotide sequence ID" value="XM_021982081.2"/>
</dbReference>
<organism evidence="5 6">
    <name type="scientific">Spinacia oleracea</name>
    <name type="common">Spinach</name>
    <dbReference type="NCBI Taxonomy" id="3562"/>
    <lineage>
        <taxon>Eukaryota</taxon>
        <taxon>Viridiplantae</taxon>
        <taxon>Streptophyta</taxon>
        <taxon>Embryophyta</taxon>
        <taxon>Tracheophyta</taxon>
        <taxon>Spermatophyta</taxon>
        <taxon>Magnoliopsida</taxon>
        <taxon>eudicotyledons</taxon>
        <taxon>Gunneridae</taxon>
        <taxon>Pentapetalae</taxon>
        <taxon>Caryophyllales</taxon>
        <taxon>Chenopodiaceae</taxon>
        <taxon>Chenopodioideae</taxon>
        <taxon>Anserineae</taxon>
        <taxon>Spinacia</taxon>
    </lineage>
</organism>
<dbReference type="CDD" id="cd04369">
    <property type="entry name" value="Bromodomain"/>
    <property type="match status" value="1"/>
</dbReference>
<dbReference type="PROSITE" id="PS00633">
    <property type="entry name" value="BROMODOMAIN_1"/>
    <property type="match status" value="1"/>
</dbReference>
<feature type="compositionally biased region" description="Acidic residues" evidence="3">
    <location>
        <begin position="98"/>
        <end position="114"/>
    </location>
</feature>
<keyword evidence="1 2" id="KW-0103">Bromodomain</keyword>
<feature type="domain" description="Bromo" evidence="4">
    <location>
        <begin position="199"/>
        <end position="269"/>
    </location>
</feature>
<dbReference type="SMART" id="SM00297">
    <property type="entry name" value="BROMO"/>
    <property type="match status" value="1"/>
</dbReference>
<feature type="region of interest" description="Disordered" evidence="3">
    <location>
        <begin position="296"/>
        <end position="358"/>
    </location>
</feature>
<evidence type="ECO:0000256" key="3">
    <source>
        <dbReference type="SAM" id="MobiDB-lite"/>
    </source>
</evidence>
<sequence length="681" mass="75328">MVRRTTTTATTTTAVNNTNIVAPLKKKKGRPSLIDLQNRALLLQQQQQQQQEKNPNFESHFPQSNPNRRSRSARRIPNLPARFIDGSDSDDHSIPNSIDDDENDDEIDDDDDDERAEKKVKLVVQFPNSNNKIINAIAQDVKGAKATDNDNGTRRMVGGALESGPTPSTSAATATAITTTTSTPLPDKKLLLLILDKLQKKDTRGVFAEPVDPEELPDYHEIIENPMDFETVRKKLMGGFYSILEQLEDDINLICSNAMQYNSPSTVFHRQARAIQELAKKEFETLKQDGALIELPTKPRRGRPPGSRNLKKLLESSPPDRNVRESSSDAMPASRDVTPASRDVMPTSREEDVTRSGSYNLRKGPSLYRFPRYLENCFDFSASSSSSKLMSAKYGKKPYGSDESRRDTYYLSCESDSGQDQIMTPFGGLDRQLIAQVGLASDHNSYARSLAQFAADLGPEVWKVASKKIRSVLPQGTEFGPGWVGENKVSSMQLSSLPEKLVELQGSFKGEPHHLSTSGFRNSNLASKPLTSCPEKSMESRELSSNVEWSSLKGGNEVVGPGPSLQVQHQGSVYPLMNGFSSSYAPGSQLQEAMGRHSSSFLNPHTLDSSSFDTSRSFPGMMNSENEMPTHGMPYWQNLSIQESWDRPYPMELNKGFQASGSKSTNLPIGSPPQLDLVLQL</sequence>
<accession>A0A9R0JKL6</accession>
<evidence type="ECO:0000256" key="1">
    <source>
        <dbReference type="ARBA" id="ARBA00023117"/>
    </source>
</evidence>
<dbReference type="InterPro" id="IPR036427">
    <property type="entry name" value="Bromodomain-like_sf"/>
</dbReference>
<dbReference type="GeneID" id="110777476"/>
<feature type="region of interest" description="Disordered" evidence="3">
    <location>
        <begin position="513"/>
        <end position="536"/>
    </location>
</feature>
<evidence type="ECO:0000313" key="5">
    <source>
        <dbReference type="Proteomes" id="UP000813463"/>
    </source>
</evidence>
<evidence type="ECO:0000313" key="6">
    <source>
        <dbReference type="RefSeq" id="XP_021837773.1"/>
    </source>
</evidence>
<evidence type="ECO:0000259" key="4">
    <source>
        <dbReference type="PROSITE" id="PS50014"/>
    </source>
</evidence>
<dbReference type="PANTHER" id="PTHR22881">
    <property type="entry name" value="BROMODOMAIN CONTAINING PROTEIN"/>
    <property type="match status" value="1"/>
</dbReference>
<proteinExistence type="predicted"/>
<dbReference type="PANTHER" id="PTHR22881:SF11">
    <property type="entry name" value="BROMODOMAIN-CONTAINING PROTEIN DDB_G0270170-LIKE ISOFORM X1"/>
    <property type="match status" value="1"/>
</dbReference>
<reference evidence="5" key="1">
    <citation type="journal article" date="2021" name="Nat. Commun.">
        <title>Genomic analyses provide insights into spinach domestication and the genetic basis of agronomic traits.</title>
        <authorList>
            <person name="Cai X."/>
            <person name="Sun X."/>
            <person name="Xu C."/>
            <person name="Sun H."/>
            <person name="Wang X."/>
            <person name="Ge C."/>
            <person name="Zhang Z."/>
            <person name="Wang Q."/>
            <person name="Fei Z."/>
            <person name="Jiao C."/>
            <person name="Wang Q."/>
        </authorList>
    </citation>
    <scope>NUCLEOTIDE SEQUENCE [LARGE SCALE GENOMIC DNA]</scope>
    <source>
        <strain evidence="5">cv. Varoflay</strain>
    </source>
</reference>
<dbReference type="Proteomes" id="UP000813463">
    <property type="component" value="Chromosome 5"/>
</dbReference>
<feature type="compositionally biased region" description="Polar residues" evidence="3">
    <location>
        <begin position="515"/>
        <end position="530"/>
    </location>
</feature>
<evidence type="ECO:0000256" key="2">
    <source>
        <dbReference type="PROSITE-ProRule" id="PRU00035"/>
    </source>
</evidence>
<dbReference type="AlphaFoldDB" id="A0A9R0JKL6"/>
<feature type="region of interest" description="Disordered" evidence="3">
    <location>
        <begin position="45"/>
        <end position="115"/>
    </location>
</feature>
<gene>
    <name evidence="6" type="primary">LOC110777476</name>
</gene>
<dbReference type="Pfam" id="PF00439">
    <property type="entry name" value="Bromodomain"/>
    <property type="match status" value="1"/>
</dbReference>
<name>A0A9R0JKL6_SPIOL</name>